<dbReference type="EC" id="2.7.11.1" evidence="5"/>
<dbReference type="InterPro" id="IPR036045">
    <property type="entry name" value="Sec1-like_sf"/>
</dbReference>
<dbReference type="PROSITE" id="PS50084">
    <property type="entry name" value="KH_TYPE_1"/>
    <property type="match status" value="2"/>
</dbReference>
<keyword evidence="24" id="KW-1133">Transmembrane helix</keyword>
<proteinExistence type="inferred from homology"/>
<evidence type="ECO:0000256" key="3">
    <source>
        <dbReference type="ARBA" id="ARBA00008874"/>
    </source>
</evidence>
<feature type="region of interest" description="Disordered" evidence="23">
    <location>
        <begin position="2769"/>
        <end position="2812"/>
    </location>
</feature>
<evidence type="ECO:0000259" key="26">
    <source>
        <dbReference type="PROSITE" id="PS50011"/>
    </source>
</evidence>
<evidence type="ECO:0000256" key="4">
    <source>
        <dbReference type="ARBA" id="ARBA00009884"/>
    </source>
</evidence>
<dbReference type="FunFam" id="3.90.830.10:FF:000001">
    <property type="entry name" value="syntaxin-binding protein 1 isoform X2"/>
    <property type="match status" value="1"/>
</dbReference>
<dbReference type="GO" id="GO:0007411">
    <property type="term" value="P:axon guidance"/>
    <property type="evidence" value="ECO:0007669"/>
    <property type="project" value="UniProtKB-ARBA"/>
</dbReference>
<feature type="compositionally biased region" description="Basic and acidic residues" evidence="23">
    <location>
        <begin position="2789"/>
        <end position="2801"/>
    </location>
</feature>
<dbReference type="SMART" id="SM00322">
    <property type="entry name" value="KH"/>
    <property type="match status" value="2"/>
</dbReference>
<dbReference type="GO" id="GO:0045202">
    <property type="term" value="C:synapse"/>
    <property type="evidence" value="ECO:0007669"/>
    <property type="project" value="UniProtKB-SubCell"/>
</dbReference>
<evidence type="ECO:0000256" key="18">
    <source>
        <dbReference type="ARBA" id="ARBA00047899"/>
    </source>
</evidence>
<dbReference type="Pfam" id="PF00995">
    <property type="entry name" value="Sec1"/>
    <property type="match status" value="1"/>
</dbReference>
<dbReference type="PANTHER" id="PTHR45832:SF22">
    <property type="entry name" value="SERINE_THREONINE-PROTEIN KINASE SAMKA-RELATED"/>
    <property type="match status" value="1"/>
</dbReference>
<dbReference type="GO" id="GO:0004674">
    <property type="term" value="F:protein serine/threonine kinase activity"/>
    <property type="evidence" value="ECO:0007669"/>
    <property type="project" value="UniProtKB-KW"/>
</dbReference>
<dbReference type="GO" id="GO:0016477">
    <property type="term" value="P:cell migration"/>
    <property type="evidence" value="ECO:0007669"/>
    <property type="project" value="UniProtKB-ARBA"/>
</dbReference>
<evidence type="ECO:0000256" key="6">
    <source>
        <dbReference type="ARBA" id="ARBA00022448"/>
    </source>
</evidence>
<dbReference type="InterPro" id="IPR036936">
    <property type="entry name" value="CRIB_dom_sf"/>
</dbReference>
<gene>
    <name evidence="29" type="ORF">M514_12674</name>
</gene>
<evidence type="ECO:0000256" key="10">
    <source>
        <dbReference type="ARBA" id="ARBA00022679"/>
    </source>
</evidence>
<dbReference type="GO" id="GO:0016192">
    <property type="term" value="P:vesicle-mediated transport"/>
    <property type="evidence" value="ECO:0007669"/>
    <property type="project" value="InterPro"/>
</dbReference>
<reference evidence="29" key="1">
    <citation type="journal article" date="2014" name="Nat. Genet.">
        <title>Genome and transcriptome of the porcine whipworm Trichuris suis.</title>
        <authorList>
            <person name="Jex A.R."/>
            <person name="Nejsum P."/>
            <person name="Schwarz E.M."/>
            <person name="Hu L."/>
            <person name="Young N.D."/>
            <person name="Hall R.S."/>
            <person name="Korhonen P.K."/>
            <person name="Liao S."/>
            <person name="Thamsborg S."/>
            <person name="Xia J."/>
            <person name="Xu P."/>
            <person name="Wang S."/>
            <person name="Scheerlinck J.P."/>
            <person name="Hofmann A."/>
            <person name="Sternberg P.W."/>
            <person name="Wang J."/>
            <person name="Gasser R.B."/>
        </authorList>
    </citation>
    <scope>NUCLEOTIDE SEQUENCE [LARGE SCALE GENOMIC DNA]</scope>
    <source>
        <strain evidence="29">DCEP-RM93F</strain>
    </source>
</reference>
<organism evidence="29">
    <name type="scientific">Trichuris suis</name>
    <name type="common">pig whipworm</name>
    <dbReference type="NCBI Taxonomy" id="68888"/>
    <lineage>
        <taxon>Eukaryota</taxon>
        <taxon>Metazoa</taxon>
        <taxon>Ecdysozoa</taxon>
        <taxon>Nematoda</taxon>
        <taxon>Enoplea</taxon>
        <taxon>Dorylaimia</taxon>
        <taxon>Trichinellida</taxon>
        <taxon>Trichuridae</taxon>
        <taxon>Trichuris</taxon>
    </lineage>
</organism>
<dbReference type="InterPro" id="IPR033923">
    <property type="entry name" value="PAK_BD"/>
</dbReference>
<dbReference type="InterPro" id="IPR008271">
    <property type="entry name" value="Ser/Thr_kinase_AS"/>
</dbReference>
<dbReference type="InterPro" id="IPR040472">
    <property type="entry name" value="FMRP_KH0"/>
</dbReference>
<comment type="catalytic activity">
    <reaction evidence="18">
        <text>L-threonyl-[protein] + ATP = O-phospho-L-threonyl-[protein] + ADP + H(+)</text>
        <dbReference type="Rhea" id="RHEA:46608"/>
        <dbReference type="Rhea" id="RHEA-COMP:11060"/>
        <dbReference type="Rhea" id="RHEA-COMP:11605"/>
        <dbReference type="ChEBI" id="CHEBI:15378"/>
        <dbReference type="ChEBI" id="CHEBI:30013"/>
        <dbReference type="ChEBI" id="CHEBI:30616"/>
        <dbReference type="ChEBI" id="CHEBI:61977"/>
        <dbReference type="ChEBI" id="CHEBI:456216"/>
        <dbReference type="EC" id="2.7.11.1"/>
    </reaction>
</comment>
<evidence type="ECO:0000256" key="23">
    <source>
        <dbReference type="SAM" id="MobiDB-lite"/>
    </source>
</evidence>
<dbReference type="PROSITE" id="PS00107">
    <property type="entry name" value="PROTEIN_KINASE_ATP"/>
    <property type="match status" value="1"/>
</dbReference>
<evidence type="ECO:0000256" key="22">
    <source>
        <dbReference type="PROSITE-ProRule" id="PRU10141"/>
    </source>
</evidence>
<keyword evidence="13 22" id="KW-0067">ATP-binding</keyword>
<evidence type="ECO:0000259" key="28">
    <source>
        <dbReference type="PROSITE" id="PS50108"/>
    </source>
</evidence>
<dbReference type="InterPro" id="IPR027482">
    <property type="entry name" value="Sec1-like_dom2"/>
</dbReference>
<feature type="chain" id="PRO_5001796134" description="non-specific serine/threonine protein kinase" evidence="25">
    <location>
        <begin position="20"/>
        <end position="3086"/>
    </location>
</feature>
<feature type="domain" description="EGF-like" evidence="27">
    <location>
        <begin position="885"/>
        <end position="916"/>
    </location>
</feature>
<dbReference type="GO" id="GO:0015031">
    <property type="term" value="P:protein transport"/>
    <property type="evidence" value="ECO:0007669"/>
    <property type="project" value="UniProtKB-KW"/>
</dbReference>
<feature type="transmembrane region" description="Helical" evidence="24">
    <location>
        <begin position="931"/>
        <end position="952"/>
    </location>
</feature>
<evidence type="ECO:0000256" key="16">
    <source>
        <dbReference type="ARBA" id="ARBA00023273"/>
    </source>
</evidence>
<dbReference type="Gene3D" id="3.90.810.10">
    <property type="entry name" value="CRIB domain"/>
    <property type="match status" value="1"/>
</dbReference>
<evidence type="ECO:0000259" key="27">
    <source>
        <dbReference type="PROSITE" id="PS50026"/>
    </source>
</evidence>
<dbReference type="GO" id="GO:0005886">
    <property type="term" value="C:plasma membrane"/>
    <property type="evidence" value="ECO:0007669"/>
    <property type="project" value="UniProtKB-ARBA"/>
</dbReference>
<keyword evidence="14" id="KW-0653">Protein transport</keyword>
<comment type="similarity">
    <text evidence="4">Belongs to the STXBP/unc-18/SEC1 family.</text>
</comment>
<evidence type="ECO:0000256" key="14">
    <source>
        <dbReference type="ARBA" id="ARBA00022927"/>
    </source>
</evidence>
<evidence type="ECO:0000256" key="25">
    <source>
        <dbReference type="SAM" id="SignalP"/>
    </source>
</evidence>
<dbReference type="FunFam" id="3.40.50.2060:FF:000001">
    <property type="entry name" value="syntaxin-binding protein 1 isoform X2"/>
    <property type="match status" value="1"/>
</dbReference>
<evidence type="ECO:0000256" key="19">
    <source>
        <dbReference type="ARBA" id="ARBA00048679"/>
    </source>
</evidence>
<keyword evidence="16" id="KW-0966">Cell projection</keyword>
<dbReference type="SUPFAM" id="SSF56815">
    <property type="entry name" value="Sec1/munc18-like (SM) proteins"/>
    <property type="match status" value="1"/>
</dbReference>
<comment type="catalytic activity">
    <reaction evidence="19">
        <text>L-seryl-[protein] + ATP = O-phospho-L-seryl-[protein] + ADP + H(+)</text>
        <dbReference type="Rhea" id="RHEA:17989"/>
        <dbReference type="Rhea" id="RHEA-COMP:9863"/>
        <dbReference type="Rhea" id="RHEA-COMP:11604"/>
        <dbReference type="ChEBI" id="CHEBI:15378"/>
        <dbReference type="ChEBI" id="CHEBI:29999"/>
        <dbReference type="ChEBI" id="CHEBI:30616"/>
        <dbReference type="ChEBI" id="CHEBI:83421"/>
        <dbReference type="ChEBI" id="CHEBI:456216"/>
        <dbReference type="EC" id="2.7.11.1"/>
    </reaction>
</comment>
<dbReference type="SMART" id="SM00220">
    <property type="entry name" value="S_TKc"/>
    <property type="match status" value="1"/>
</dbReference>
<dbReference type="Pfam" id="PF00013">
    <property type="entry name" value="KH_1"/>
    <property type="match status" value="2"/>
</dbReference>
<evidence type="ECO:0000256" key="9">
    <source>
        <dbReference type="ARBA" id="ARBA00022527"/>
    </source>
</evidence>
<dbReference type="CDD" id="cd22427">
    <property type="entry name" value="KH_I_FMR1_FXR_rpt3"/>
    <property type="match status" value="1"/>
</dbReference>
<dbReference type="FunFam" id="3.30.200.20:FF:000705">
    <property type="entry name" value="Non-specific serine/threonine protein kinase"/>
    <property type="match status" value="1"/>
</dbReference>
<dbReference type="PROSITE" id="PS50026">
    <property type="entry name" value="EGF_3"/>
    <property type="match status" value="1"/>
</dbReference>
<keyword evidence="20" id="KW-0245">EGF-like domain</keyword>
<dbReference type="PROSITE" id="PS00022">
    <property type="entry name" value="EGF_1"/>
    <property type="match status" value="2"/>
</dbReference>
<keyword evidence="24" id="KW-0472">Membrane</keyword>
<dbReference type="InterPro" id="IPR004087">
    <property type="entry name" value="KH_dom"/>
</dbReference>
<dbReference type="InterPro" id="IPR004088">
    <property type="entry name" value="KH_dom_type_1"/>
</dbReference>
<evidence type="ECO:0000256" key="20">
    <source>
        <dbReference type="PROSITE-ProRule" id="PRU00076"/>
    </source>
</evidence>
<evidence type="ECO:0000256" key="8">
    <source>
        <dbReference type="ARBA" id="ARBA00022490"/>
    </source>
</evidence>
<comment type="similarity">
    <text evidence="3">Belongs to the protein kinase superfamily. STE Ser/Thr protein kinase family. STE20 subfamily.</text>
</comment>
<feature type="domain" description="Protein kinase" evidence="26">
    <location>
        <begin position="1819"/>
        <end position="2087"/>
    </location>
</feature>
<dbReference type="InterPro" id="IPR000719">
    <property type="entry name" value="Prot_kinase_dom"/>
</dbReference>
<evidence type="ECO:0000256" key="21">
    <source>
        <dbReference type="PROSITE-ProRule" id="PRU00117"/>
    </source>
</evidence>
<feature type="disulfide bond" evidence="20">
    <location>
        <begin position="906"/>
        <end position="915"/>
    </location>
</feature>
<dbReference type="CDD" id="cd22425">
    <property type="entry name" value="KH_I_FMR1_FXR_rpt1"/>
    <property type="match status" value="1"/>
</dbReference>
<dbReference type="GO" id="GO:0005829">
    <property type="term" value="C:cytosol"/>
    <property type="evidence" value="ECO:0007669"/>
    <property type="project" value="UniProtKB-ARBA"/>
</dbReference>
<dbReference type="Gene3D" id="2.30.30.140">
    <property type="match status" value="1"/>
</dbReference>
<evidence type="ECO:0000256" key="11">
    <source>
        <dbReference type="ARBA" id="ARBA00022741"/>
    </source>
</evidence>
<keyword evidence="11 22" id="KW-0547">Nucleotide-binding</keyword>
<dbReference type="InterPro" id="IPR000095">
    <property type="entry name" value="CRIB_dom"/>
</dbReference>
<feature type="region of interest" description="Disordered" evidence="23">
    <location>
        <begin position="1577"/>
        <end position="1650"/>
    </location>
</feature>
<feature type="compositionally biased region" description="Polar residues" evidence="23">
    <location>
        <begin position="2770"/>
        <end position="2780"/>
    </location>
</feature>
<dbReference type="GO" id="GO:0009791">
    <property type="term" value="P:post-embryonic development"/>
    <property type="evidence" value="ECO:0007669"/>
    <property type="project" value="UniProtKB-ARBA"/>
</dbReference>
<dbReference type="PROSITE" id="PS00108">
    <property type="entry name" value="PROTEIN_KINASE_ST"/>
    <property type="match status" value="1"/>
</dbReference>
<keyword evidence="24" id="KW-0812">Transmembrane</keyword>
<dbReference type="GO" id="GO:0051650">
    <property type="term" value="P:establishment of vesicle localization"/>
    <property type="evidence" value="ECO:0007669"/>
    <property type="project" value="UniProtKB-ARBA"/>
</dbReference>
<protein>
    <recommendedName>
        <fullName evidence="5">non-specific serine/threonine protein kinase</fullName>
        <ecNumber evidence="5">2.7.11.1</ecNumber>
    </recommendedName>
</protein>
<evidence type="ECO:0000256" key="24">
    <source>
        <dbReference type="SAM" id="Phobius"/>
    </source>
</evidence>
<dbReference type="Proteomes" id="UP000030758">
    <property type="component" value="Unassembled WGS sequence"/>
</dbReference>
<dbReference type="Gene3D" id="3.90.830.10">
    <property type="entry name" value="Syntaxin Binding Protein 1, Chain A, domain 2"/>
    <property type="match status" value="1"/>
</dbReference>
<dbReference type="GO" id="GO:0003723">
    <property type="term" value="F:RNA binding"/>
    <property type="evidence" value="ECO:0007669"/>
    <property type="project" value="UniProtKB-UniRule"/>
</dbReference>
<comment type="caution">
    <text evidence="20">Lacks conserved residue(s) required for the propagation of feature annotation.</text>
</comment>
<dbReference type="SUPFAM" id="SSF54791">
    <property type="entry name" value="Eukaryotic type KH-domain (KH-domain type I)"/>
    <property type="match status" value="2"/>
</dbReference>
<sequence length="3086" mass="346399">MAVSTYMQMLCIFSLSVAAEMLSDVKCPFEGGRIEFIGGYRKPKEHNYSQSVDCITIIEKNEATVDQSGILLSYGKYCVQMDGRVAHFDNANGIPTDSNWFPSNEVRLFSGHEVVEVVRKNWHVYRYNEAPLKPECGKGLDMQCVTVIYRLGSASGRTAPFNATNCFAVRSPDCLMADPIVSNCSGSLQYCRLDQSVDYLPACRVFVATVRDVYHLERFRYCLDEAWDYFACETKASDKWVYRRKRECLYNETSKTCYKYKCKLTDVKTLYKCNWRETIPCTCPCATDAQWGPWSIPSATCGVTMKVRYRPLMGQEVSHCTPENSILCCSERVQQVLLPCSEYHHGTNIMFKRKPCVNGLQVPHSQGGSRCACFHGYAGMLCEIELGGAAAKVRELSAIITSVISVVCTVLLALALFVFIKKWLKAHQATTGSPSEGGTEGPLSELIESRNTRLPLRHGSGASFERFWLLAKFNRCLFYEKFVFDHRSSYCAQLGERGTSICKHCLFGGASARHLLLLLFLLTLPERYHLIPRWRLWLLSQVPPPSSCPYQSPNSELLGYHLKDGNCMSFVPAHHIVHESGEPSDMYFAKLFKYCERMKDGALVNFYDSSQLPPDLKWLAPLEYIDVFYGVHIARPSDNSTSVYKSASVRYGAAPNGTQCPETARCYSTRLLEARWRYYTTREQYLPEETANTAYICVDVPDECKYYHPFFEGCTGNSSCFAKVMQSKNGTYFCRALRARTNLTHEVLPLYDCNTRGVWKYFACKHPGYKDCRYKKIIGCYYDKQLGKCLSARYEVETEAEVPYGRCPFEKPEECICECKAEHWQSWSEPSRTCDLATRIRYGPKEGVKNKICTATSNAHCCTEVMEESLTPCSEYHHGTNLEFKNLPCVHGVQVAHPKGGGRCECHSGFTGRSCEMTVGKGAAGKTRMSVIYTFSIVSVVVLMLLVVLIIYRKRRRRHCRSRGDWASPLAGSFMAALSAYSTRSQINKNPTSTGKRFRSFVVGIVNDVIRPLKKPGGAQGWTVLVVDKLAMRMISACCKMHDIMNEGVTIVEDLNKKREPIPTLEAIYLIAPTQDSIGRLISDFQNSFKTQYKAAHVFFTEACPDGLFSELCKSPASKKIKTLKEINIAFTPYESQVYTLDSPETFQLFYNPQKQGGLTANMERIAEQIATVCATLGEYPSVRYRSDFERNIELAHLVQQKLDAYKADEPTMGEGSEKARSQLLILDRGFDVMSALLHELTFQAMAYDLLDIENDVFRYQTGTGGEQIDKEVLLDENDDLWTELRHKHIAVVSQEVTKGLKKFMEDKRGIASDSKSIKDLSNLIKKMPQYQKELNKYSTHLHLAEVCMQRYQTGVDKLCKVEQDLATGCDADGEKIRDPVKLITPLLIEPTVDPCDKIRLVMIHILTRNGISEENLTKLLQHASIPPQEKATIVNASYLGLNIIFEAGKKRVWQPNRKERIGEHTYQTSRWTPILKDIVEDAIEDKLDQRHFPFLAGRQVVPSYRTPSSARYGQWHKERGQQIHYRSGPRLIVFIVGGLTYSEMRCAYEVTRDKKAWEVIIGTLKTILAKMVDENNYDDKVPQPPVRLSSRDPTQTFLDLKPLPREPDGDDCSSAQGRQRRDKKEKKGFRKAKDRQGEKPVISPPSNFEHTVHVGYDAATGEFTGMPEKWTRLLQQSMITKSEQQKNPQAVLDALNYFTTDNKASKQKFLPLKPFMNHPMPSSQSTYCHTHTYPPQYSPPPPPEGEEEDERAPVIPDRPTRTMSVYTKPVEEVLSPVPIQLNGAMGMNKQYRKKRMTDEEVLQKLRNIVSIGEPQRKYTKLEKIGSGASGHVFTAIEVSTGAEVAIKQMNLAQQPKKELIINEILVMRENKHPNIVNYLDSYLVGEELWVMMEYLAGGSLTDVVTECQMEEGQIAAVCREVLQALEFLHNRGVIHRDIKSDNILLGMNGAVKLTDFGFCAQISPEQNKRTTMVGTPYWMAPEVVTRKQYGPKVDVWSLGIMAIEMVEGEPPYLNENPLRAIYLIATNGKPEFQSRDQLSSEFRAFIDCCLEVDVEKRLSSSMLLRATVQSVSSSSAQVVVENDPLVIKPVAFDCLRLPPAETTQKPVYKEKDLVEVYARPSESEPLGWYQARVQGTKGGFVVVDLLVPGTSKDIINVDCVRPVCSNPCLEAGSFKSCRISIPQEIREYSARPDAHKELATTVGRILVSYDSNSGDLIITSCYEDAIARANMLAEIYLRDLCQKVFLIQRTEDVTKQLQSTRISNYGHVEEFVVPYSLMGLAIGSHGSNIQQARHVEGVLDIEVKEPGDNQPVTFTIYAETPEAAKKARSILEYGDEIYMVPRNMVGKVIGKGGKVIQEIVDKSEVVRVKIHSENLRDDPDGPLEVPFTFIGTMESINNAKFLMSYHLRHLKEMEALRQEAMEVSRQLYSSRGRITPPHGGFNALRAERPYNSENESMLPMRGRGGGYRAGRAGRFMRGRYGRFEDRGSRDMRKFNENNSVSAGEAYQNRGRRSVEEETGVAEHGEDHESTSSVEAMANSTGRRPNRRRREGNRGRFGRAGRASFADGNFGGRYGGNFTARMSAKEDGENESVSSGKPTNGVGVAKAGAAAAAANGGATQKATNGGISSLSLAALLRIMFRSWFGLRWISTAAVILRSEAGKSRSLIRALGNTLSFPVGNVFVHFEEIPKPSVSYAPLDGSSGSDLWENADTCESETVDSGSDNGVSESSVATCPSLEAERIAKLEAEVQALKELLIDYKKGVLEKCRTVDSSSPSQPASTKVALNGPTERKPLSNDDKVKQSIPEAPPLPTFLKPSRASVPLFAVAKKRSNEQPANGVLSKSESCNNVVATPYSSDLLKELPNVRLRPVQNGECSSFEHLWNASIAIQELWPPVLADSGKDPNNNTCNYTKQMLNYVRLFRLTERLVLSDYHGLLPHLNGECCWLEDLWKGPIAGQGLLPPVLPATGKDANIMVIRIENVKTNLIQNMPLLIEAMWNSRPTTDRLNFSVRLFRLTERLVLSDYHGLLPHLNGECCWLEDLWKGPIAGQGLLPPVLPATGKDANIMLCGTRDRRYFEMRESTQKKI</sequence>
<dbReference type="InterPro" id="IPR011009">
    <property type="entry name" value="Kinase-like_dom_sf"/>
</dbReference>
<keyword evidence="12" id="KW-0418">Kinase</keyword>
<feature type="compositionally biased region" description="Basic residues" evidence="23">
    <location>
        <begin position="1619"/>
        <end position="1634"/>
    </location>
</feature>
<keyword evidence="9" id="KW-0723">Serine/threonine-protein kinase</keyword>
<dbReference type="InterPro" id="IPR000742">
    <property type="entry name" value="EGF"/>
</dbReference>
<dbReference type="GO" id="GO:0030424">
    <property type="term" value="C:axon"/>
    <property type="evidence" value="ECO:0007669"/>
    <property type="project" value="UniProtKB-SubCell"/>
</dbReference>
<keyword evidence="7" id="KW-0217">Developmental protein</keyword>
<dbReference type="PROSITE" id="PS01186">
    <property type="entry name" value="EGF_2"/>
    <property type="match status" value="2"/>
</dbReference>
<evidence type="ECO:0000256" key="13">
    <source>
        <dbReference type="ARBA" id="ARBA00022840"/>
    </source>
</evidence>
<dbReference type="FunFam" id="3.30.1370.10:FF:000054">
    <property type="entry name" value="Fragile X mental retardation protein 1"/>
    <property type="match status" value="1"/>
</dbReference>
<dbReference type="Gene3D" id="1.25.40.60">
    <property type="match status" value="1"/>
</dbReference>
<keyword evidence="25" id="KW-0732">Signal</keyword>
<dbReference type="InterPro" id="IPR001619">
    <property type="entry name" value="Sec1-like"/>
</dbReference>
<dbReference type="GO" id="GO:0009887">
    <property type="term" value="P:animal organ morphogenesis"/>
    <property type="evidence" value="ECO:0007669"/>
    <property type="project" value="UniProtKB-ARBA"/>
</dbReference>
<evidence type="ECO:0000256" key="7">
    <source>
        <dbReference type="ARBA" id="ARBA00022473"/>
    </source>
</evidence>
<accession>A0A085NMD9</accession>
<dbReference type="EMBL" id="KL367486">
    <property type="protein sequence ID" value="KFD70635.1"/>
    <property type="molecule type" value="Genomic_DNA"/>
</dbReference>
<feature type="compositionally biased region" description="Basic residues" evidence="23">
    <location>
        <begin position="2544"/>
        <end position="2559"/>
    </location>
</feature>
<dbReference type="GO" id="GO:0005524">
    <property type="term" value="F:ATP binding"/>
    <property type="evidence" value="ECO:0007669"/>
    <property type="project" value="UniProtKB-UniRule"/>
</dbReference>
<keyword evidence="20" id="KW-1015">Disulfide bond</keyword>
<keyword evidence="6" id="KW-0813">Transport</keyword>
<dbReference type="GO" id="GO:0106310">
    <property type="term" value="F:protein serine kinase activity"/>
    <property type="evidence" value="ECO:0007669"/>
    <property type="project" value="RHEA"/>
</dbReference>
<dbReference type="InterPro" id="IPR043127">
    <property type="entry name" value="Sec-1-like_dom3a"/>
</dbReference>
<evidence type="ECO:0000313" key="29">
    <source>
        <dbReference type="EMBL" id="KFD70635.1"/>
    </source>
</evidence>
<dbReference type="Gene3D" id="3.40.50.1910">
    <property type="match status" value="1"/>
</dbReference>
<evidence type="ECO:0000256" key="2">
    <source>
        <dbReference type="ARBA" id="ARBA00004489"/>
    </source>
</evidence>
<dbReference type="GO" id="GO:0010494">
    <property type="term" value="C:cytoplasmic stress granule"/>
    <property type="evidence" value="ECO:0007669"/>
    <property type="project" value="UniProtKB-SubCell"/>
</dbReference>
<feature type="binding site" evidence="22">
    <location>
        <position position="1848"/>
    </location>
    <ligand>
        <name>ATP</name>
        <dbReference type="ChEBI" id="CHEBI:30616"/>
    </ligand>
</feature>
<keyword evidence="8" id="KW-0963">Cytoplasm</keyword>
<dbReference type="Pfam" id="PF00069">
    <property type="entry name" value="Pkinase"/>
    <property type="match status" value="1"/>
</dbReference>
<keyword evidence="21" id="KW-0694">RNA-binding</keyword>
<dbReference type="GO" id="GO:0034329">
    <property type="term" value="P:cell junction assembly"/>
    <property type="evidence" value="ECO:0007669"/>
    <property type="project" value="UniProtKB-ARBA"/>
</dbReference>
<dbReference type="Pfam" id="PF17904">
    <property type="entry name" value="KH_9"/>
    <property type="match status" value="1"/>
</dbReference>
<dbReference type="InterPro" id="IPR043154">
    <property type="entry name" value="Sec-1-like_dom1"/>
</dbReference>
<evidence type="ECO:0000256" key="5">
    <source>
        <dbReference type="ARBA" id="ARBA00012513"/>
    </source>
</evidence>
<keyword evidence="15" id="KW-0770">Synapse</keyword>
<feature type="non-terminal residue" evidence="29">
    <location>
        <position position="3086"/>
    </location>
</feature>
<dbReference type="PANTHER" id="PTHR45832">
    <property type="entry name" value="SERINE/THREONINE-PROTEIN KINASE SAMKA-RELATED-RELATED"/>
    <property type="match status" value="1"/>
</dbReference>
<evidence type="ECO:0000256" key="15">
    <source>
        <dbReference type="ARBA" id="ARBA00023018"/>
    </source>
</evidence>
<dbReference type="InterPro" id="IPR017441">
    <property type="entry name" value="Protein_kinase_ATP_BS"/>
</dbReference>
<feature type="domain" description="CRIB" evidence="28">
    <location>
        <begin position="1643"/>
        <end position="1656"/>
    </location>
</feature>
<dbReference type="GO" id="GO:0048598">
    <property type="term" value="P:embryonic morphogenesis"/>
    <property type="evidence" value="ECO:0007669"/>
    <property type="project" value="UniProtKB-ARBA"/>
</dbReference>
<keyword evidence="10" id="KW-0808">Transferase</keyword>
<dbReference type="PROSITE" id="PS50108">
    <property type="entry name" value="CRIB"/>
    <property type="match status" value="1"/>
</dbReference>
<dbReference type="FunFam" id="3.90.810.10:FF:000005">
    <property type="entry name" value="Non-specific serine/threonine protein kinase"/>
    <property type="match status" value="1"/>
</dbReference>
<evidence type="ECO:0000256" key="1">
    <source>
        <dbReference type="ARBA" id="ARBA00004210"/>
    </source>
</evidence>
<feature type="compositionally biased region" description="Polar residues" evidence="23">
    <location>
        <begin position="2531"/>
        <end position="2541"/>
    </location>
</feature>
<dbReference type="CDD" id="cd01093">
    <property type="entry name" value="CRIB_PAK_like"/>
    <property type="match status" value="1"/>
</dbReference>
<dbReference type="Gene3D" id="3.30.200.20">
    <property type="entry name" value="Phosphorylase Kinase, domain 1"/>
    <property type="match status" value="1"/>
</dbReference>
<dbReference type="Gene3D" id="1.10.510.10">
    <property type="entry name" value="Transferase(Phosphotransferase) domain 1"/>
    <property type="match status" value="1"/>
</dbReference>
<evidence type="ECO:0000256" key="12">
    <source>
        <dbReference type="ARBA" id="ARBA00022777"/>
    </source>
</evidence>
<name>A0A085NMD9_9BILA</name>
<dbReference type="SUPFAM" id="SSF56112">
    <property type="entry name" value="Protein kinase-like (PK-like)"/>
    <property type="match status" value="1"/>
</dbReference>
<dbReference type="CDD" id="cd22426">
    <property type="entry name" value="KH_I_FMR1_FXR_rpt2"/>
    <property type="match status" value="1"/>
</dbReference>
<feature type="transmembrane region" description="Helical" evidence="24">
    <location>
        <begin position="396"/>
        <end position="420"/>
    </location>
</feature>
<dbReference type="Gene3D" id="3.30.1370.10">
    <property type="entry name" value="K Homology domain, type 1"/>
    <property type="match status" value="2"/>
</dbReference>
<dbReference type="SMART" id="SM00181">
    <property type="entry name" value="EGF"/>
    <property type="match status" value="2"/>
</dbReference>
<dbReference type="PROSITE" id="PS50011">
    <property type="entry name" value="PROTEIN_KINASE_DOM"/>
    <property type="match status" value="1"/>
</dbReference>
<feature type="compositionally biased region" description="Basic and acidic residues" evidence="23">
    <location>
        <begin position="2513"/>
        <end position="2530"/>
    </location>
</feature>
<dbReference type="Pfam" id="PF00786">
    <property type="entry name" value="PBD"/>
    <property type="match status" value="1"/>
</dbReference>
<dbReference type="SMART" id="SM00285">
    <property type="entry name" value="PBD"/>
    <property type="match status" value="1"/>
</dbReference>
<dbReference type="Gene3D" id="3.40.50.2060">
    <property type="match status" value="1"/>
</dbReference>
<comment type="subcellular location">
    <subcellularLocation>
        <location evidence="2">Cell projection</location>
        <location evidence="2">Axon</location>
    </subcellularLocation>
    <subcellularLocation>
        <location evidence="1">Cytoplasm</location>
        <location evidence="1">Stress granule</location>
    </subcellularLocation>
    <subcellularLocation>
        <location evidence="17">Synapse</location>
    </subcellularLocation>
</comment>
<dbReference type="InterPro" id="IPR051931">
    <property type="entry name" value="PAK3-like"/>
</dbReference>
<feature type="region of interest" description="Disordered" evidence="23">
    <location>
        <begin position="2492"/>
        <end position="2564"/>
    </location>
</feature>
<feature type="region of interest" description="Disordered" evidence="23">
    <location>
        <begin position="1722"/>
        <end position="1758"/>
    </location>
</feature>
<dbReference type="InterPro" id="IPR036612">
    <property type="entry name" value="KH_dom_type_1_sf"/>
</dbReference>
<evidence type="ECO:0000256" key="17">
    <source>
        <dbReference type="ARBA" id="ARBA00034103"/>
    </source>
</evidence>
<dbReference type="FunFam" id="1.10.510.10:FF:000011">
    <property type="entry name" value="Non-specific serine/threonine protein kinase"/>
    <property type="match status" value="1"/>
</dbReference>
<feature type="signal peptide" evidence="25">
    <location>
        <begin position="1"/>
        <end position="19"/>
    </location>
</feature>